<dbReference type="GO" id="GO:0051087">
    <property type="term" value="F:protein-folding chaperone binding"/>
    <property type="evidence" value="ECO:0007669"/>
    <property type="project" value="TreeGrafter"/>
</dbReference>
<dbReference type="GO" id="GO:0005783">
    <property type="term" value="C:endoplasmic reticulum"/>
    <property type="evidence" value="ECO:0007669"/>
    <property type="project" value="TreeGrafter"/>
</dbReference>
<feature type="transmembrane region" description="Helical" evidence="3">
    <location>
        <begin position="179"/>
        <end position="200"/>
    </location>
</feature>
<name>A0A0D6ERK5_SPOSA</name>
<dbReference type="EMBL" id="CENE01000022">
    <property type="protein sequence ID" value="CEQ42175.1"/>
    <property type="molecule type" value="Genomic_DNA"/>
</dbReference>
<dbReference type="SMART" id="SM00271">
    <property type="entry name" value="DnaJ"/>
    <property type="match status" value="1"/>
</dbReference>
<dbReference type="AlphaFoldDB" id="A0A0D6ERK5"/>
<sequence>MAGTSGLSAHLTSVLCWTFLPSLFTSILLGAFYRLAPSSRPTLPANTSPSQLASANAVAQKHFCRARIALVAGYLAYSVLSVYWAQGSGVSQNYYALLGISREVVERDGASAVKSHWRKLARVYHPDKVGKQGEQRFVELRKGVEVLENEGRRWAYERFGPGVTEWGKLVTNREFLVKGATQAAAFWLFVFLSIALVTFFRKDERRNNFWRYLSLFLCLALELHLLLRASPSPTFSFFFPSRLTYEHIALLRQLFISSSMAMSQLSPLLFPPSPLHLAPSGSSEEQQAMARALADADALKPLLQRLAVLTASAEAEGLALQRLELRPLLDVPPRSADSFEQRPTQADLRAQERKVIGELKEQMVRMYEDMQIKTNPKTAPVWAEALRVQRARELKRNGSGAAGCSSSLSSSKPPAAEPAPALDAGPIPPPASTALVSPPASPPVGLPHSSVLLPPLSKVTTTTTPSGSSLPSSSSPAAVNTLKPPSLPDASRMPSPPPED</sequence>
<evidence type="ECO:0000256" key="3">
    <source>
        <dbReference type="SAM" id="Phobius"/>
    </source>
</evidence>
<dbReference type="PANTHER" id="PTHR44360:SF1">
    <property type="entry name" value="DNAJ HOMOLOG SUBFAMILY B MEMBER 9"/>
    <property type="match status" value="1"/>
</dbReference>
<proteinExistence type="predicted"/>
<dbReference type="Gene3D" id="1.10.287.110">
    <property type="entry name" value="DnaJ domain"/>
    <property type="match status" value="1"/>
</dbReference>
<dbReference type="PANTHER" id="PTHR44360">
    <property type="entry name" value="DNAJ HOMOLOG SUBFAMILY B MEMBER 9"/>
    <property type="match status" value="1"/>
</dbReference>
<dbReference type="InterPro" id="IPR036869">
    <property type="entry name" value="J_dom_sf"/>
</dbReference>
<feature type="transmembrane region" description="Helical" evidence="3">
    <location>
        <begin position="212"/>
        <end position="230"/>
    </location>
</feature>
<keyword evidence="3" id="KW-0812">Transmembrane</keyword>
<dbReference type="SUPFAM" id="SSF46565">
    <property type="entry name" value="Chaperone J-domain"/>
    <property type="match status" value="1"/>
</dbReference>
<evidence type="ECO:0000313" key="6">
    <source>
        <dbReference type="Proteomes" id="UP000243876"/>
    </source>
</evidence>
<keyword evidence="3" id="KW-0472">Membrane</keyword>
<dbReference type="InterPro" id="IPR001623">
    <property type="entry name" value="DnaJ_domain"/>
</dbReference>
<protein>
    <submittedName>
        <fullName evidence="5">SPOSA6832_03964-mRNA-1:cds</fullName>
    </submittedName>
</protein>
<feature type="compositionally biased region" description="Low complexity" evidence="2">
    <location>
        <begin position="398"/>
        <end position="425"/>
    </location>
</feature>
<organism evidence="5 6">
    <name type="scientific">Sporidiobolus salmonicolor</name>
    <name type="common">Yeast-like fungus</name>
    <name type="synonym">Sporobolomyces salmonicolor</name>
    <dbReference type="NCBI Taxonomy" id="5005"/>
    <lineage>
        <taxon>Eukaryota</taxon>
        <taxon>Fungi</taxon>
        <taxon>Dikarya</taxon>
        <taxon>Basidiomycota</taxon>
        <taxon>Pucciniomycotina</taxon>
        <taxon>Microbotryomycetes</taxon>
        <taxon>Sporidiobolales</taxon>
        <taxon>Sporidiobolaceae</taxon>
        <taxon>Sporobolomyces</taxon>
    </lineage>
</organism>
<evidence type="ECO:0000259" key="4">
    <source>
        <dbReference type="PROSITE" id="PS50076"/>
    </source>
</evidence>
<dbReference type="CDD" id="cd06257">
    <property type="entry name" value="DnaJ"/>
    <property type="match status" value="1"/>
</dbReference>
<feature type="region of interest" description="Disordered" evidence="2">
    <location>
        <begin position="397"/>
        <end position="500"/>
    </location>
</feature>
<feature type="transmembrane region" description="Helical" evidence="3">
    <location>
        <begin position="68"/>
        <end position="85"/>
    </location>
</feature>
<keyword evidence="1" id="KW-0143">Chaperone</keyword>
<accession>A0A0D6ERK5</accession>
<evidence type="ECO:0000313" key="5">
    <source>
        <dbReference type="EMBL" id="CEQ42175.1"/>
    </source>
</evidence>
<dbReference type="InterPro" id="IPR051948">
    <property type="entry name" value="Hsp70_co-chaperone_J-domain"/>
</dbReference>
<gene>
    <name evidence="5" type="primary">SPOSA6832_03964</name>
</gene>
<dbReference type="Pfam" id="PF00226">
    <property type="entry name" value="DnaJ"/>
    <property type="match status" value="1"/>
</dbReference>
<dbReference type="OrthoDB" id="10250354at2759"/>
<reference evidence="6" key="1">
    <citation type="submission" date="2015-02" db="EMBL/GenBank/DDBJ databases">
        <authorList>
            <person name="Gon?alves P."/>
        </authorList>
    </citation>
    <scope>NUCLEOTIDE SEQUENCE [LARGE SCALE GENOMIC DNA]</scope>
</reference>
<feature type="transmembrane region" description="Helical" evidence="3">
    <location>
        <begin position="12"/>
        <end position="33"/>
    </location>
</feature>
<keyword evidence="3" id="KW-1133">Transmembrane helix</keyword>
<evidence type="ECO:0000256" key="1">
    <source>
        <dbReference type="ARBA" id="ARBA00023186"/>
    </source>
</evidence>
<dbReference type="PROSITE" id="PS50076">
    <property type="entry name" value="DNAJ_2"/>
    <property type="match status" value="1"/>
</dbReference>
<dbReference type="GO" id="GO:0036503">
    <property type="term" value="P:ERAD pathway"/>
    <property type="evidence" value="ECO:0007669"/>
    <property type="project" value="TreeGrafter"/>
</dbReference>
<evidence type="ECO:0000256" key="2">
    <source>
        <dbReference type="SAM" id="MobiDB-lite"/>
    </source>
</evidence>
<keyword evidence="6" id="KW-1185">Reference proteome</keyword>
<dbReference type="GO" id="GO:0051787">
    <property type="term" value="F:misfolded protein binding"/>
    <property type="evidence" value="ECO:0007669"/>
    <property type="project" value="TreeGrafter"/>
</dbReference>
<feature type="domain" description="J" evidence="4">
    <location>
        <begin position="93"/>
        <end position="160"/>
    </location>
</feature>
<feature type="compositionally biased region" description="Low complexity" evidence="2">
    <location>
        <begin position="446"/>
        <end position="476"/>
    </location>
</feature>
<dbReference type="Proteomes" id="UP000243876">
    <property type="component" value="Unassembled WGS sequence"/>
</dbReference>